<keyword evidence="1" id="KW-0472">Membrane</keyword>
<dbReference type="InterPro" id="IPR026369">
    <property type="entry name" value="CxxC_20_CxxC"/>
</dbReference>
<feature type="transmembrane region" description="Helical" evidence="1">
    <location>
        <begin position="44"/>
        <end position="61"/>
    </location>
</feature>
<dbReference type="AlphaFoldDB" id="A0A9J6ZAN7"/>
<dbReference type="KEGG" id="plig:NAG76_14285"/>
<dbReference type="NCBIfam" id="TIGR04104">
    <property type="entry name" value="cxxc_20_cxxc"/>
    <property type="match status" value="1"/>
</dbReference>
<evidence type="ECO:0000313" key="3">
    <source>
        <dbReference type="Proteomes" id="UP001056756"/>
    </source>
</evidence>
<dbReference type="Proteomes" id="UP001056756">
    <property type="component" value="Chromosome"/>
</dbReference>
<proteinExistence type="predicted"/>
<protein>
    <recommendedName>
        <fullName evidence="4">Cxxc_20_cxxc protein</fullName>
    </recommendedName>
</protein>
<evidence type="ECO:0000313" key="2">
    <source>
        <dbReference type="EMBL" id="URN93008.1"/>
    </source>
</evidence>
<keyword evidence="1" id="KW-1133">Transmembrane helix</keyword>
<gene>
    <name evidence="2" type="ORF">NAG76_14285</name>
</gene>
<name>A0A9J6ZAN7_9BACL</name>
<evidence type="ECO:0000256" key="1">
    <source>
        <dbReference type="SAM" id="Phobius"/>
    </source>
</evidence>
<keyword evidence="1" id="KW-0812">Transmembrane</keyword>
<sequence>MQKCEKCNSQFSWNKIFNSFWLAYKPIECDKCGTKHKITFLSRFKVVGMTFLPMWIFLLFRSPYVNFFASIGIGISIAIIGFLLTPFVVRYKEAL</sequence>
<organism evidence="2 3">
    <name type="scientific">Candidatus Pristimantibacillus lignocellulolyticus</name>
    <dbReference type="NCBI Taxonomy" id="2994561"/>
    <lineage>
        <taxon>Bacteria</taxon>
        <taxon>Bacillati</taxon>
        <taxon>Bacillota</taxon>
        <taxon>Bacilli</taxon>
        <taxon>Bacillales</taxon>
        <taxon>Paenibacillaceae</taxon>
        <taxon>Candidatus Pristimantibacillus</taxon>
    </lineage>
</organism>
<reference evidence="2" key="1">
    <citation type="submission" date="2022-05" db="EMBL/GenBank/DDBJ databases">
        <title>Novel bacterial taxa in a minimal lignocellulolytic consortium and its capacity to transform plastics disclosed by genome-resolved metagenomics.</title>
        <authorList>
            <person name="Rodriguez C.A.D."/>
            <person name="Diaz-Garcia L."/>
            <person name="Herrera K."/>
            <person name="Tarazona N.A."/>
            <person name="Sproer C."/>
            <person name="Overmann J."/>
            <person name="Jimenez D.J."/>
        </authorList>
    </citation>
    <scope>NUCLEOTIDE SEQUENCE</scope>
    <source>
        <strain evidence="2">MAG5</strain>
    </source>
</reference>
<feature type="transmembrane region" description="Helical" evidence="1">
    <location>
        <begin position="67"/>
        <end position="89"/>
    </location>
</feature>
<accession>A0A9J6ZAN7</accession>
<dbReference type="EMBL" id="CP097899">
    <property type="protein sequence ID" value="URN93008.1"/>
    <property type="molecule type" value="Genomic_DNA"/>
</dbReference>
<evidence type="ECO:0008006" key="4">
    <source>
        <dbReference type="Google" id="ProtNLM"/>
    </source>
</evidence>